<dbReference type="AlphaFoldDB" id="A0A5C5Z5V3"/>
<sequence length="421" mass="45108">MSSRLQIIVIGAGAAGLIAAAEAAQRNAEVILLEKNSKTGVKILMSGGTRCNVTHNADAKGVLPAFGHAGRFLQPSVGAFSPQQVVQMFTRLGVATKVEATGKIFPESDRAVEVRDALQMQATTAGVRILREQPVRRLIREDSSWKIETDHDTFLADRVIVTAGGRSWPGCGTTGDAYGWLEQLGHTIVPTRPALVPLTGGYDWTRDLSGITLEDCVVTATNKVAGFGNNSAKVEKYRMSRRASWLFTHFGFSGPGAMDVSRIVTLDERRTALRVELDMLPDHSREQIESVLMNTSAKIGRRRVSSVLSDWLPNRLAVAVATQTCGDSMLAELPKSSRRTIITSLKSLPLPISGTRGFAKAEVTAGGVALGEVNPRTMESRVAKGLYVAGEVLDVDGWIGGYNFQAAFSTGRAAGVSSPQA</sequence>
<dbReference type="PANTHER" id="PTHR42887:SF2">
    <property type="entry name" value="OS12G0638800 PROTEIN"/>
    <property type="match status" value="1"/>
</dbReference>
<evidence type="ECO:0000313" key="7">
    <source>
        <dbReference type="Proteomes" id="UP000315010"/>
    </source>
</evidence>
<dbReference type="RefSeq" id="WP_146399503.1">
    <property type="nucleotide sequence ID" value="NZ_SJPJ01000001.1"/>
</dbReference>
<dbReference type="Gene3D" id="1.10.8.260">
    <property type="entry name" value="HI0933 insert domain-like"/>
    <property type="match status" value="1"/>
</dbReference>
<reference evidence="6 7" key="1">
    <citation type="submission" date="2019-02" db="EMBL/GenBank/DDBJ databases">
        <title>Deep-cultivation of Planctomycetes and their phenomic and genomic characterization uncovers novel biology.</title>
        <authorList>
            <person name="Wiegand S."/>
            <person name="Jogler M."/>
            <person name="Boedeker C."/>
            <person name="Pinto D."/>
            <person name="Vollmers J."/>
            <person name="Rivas-Marin E."/>
            <person name="Kohn T."/>
            <person name="Peeters S.H."/>
            <person name="Heuer A."/>
            <person name="Rast P."/>
            <person name="Oberbeckmann S."/>
            <person name="Bunk B."/>
            <person name="Jeske O."/>
            <person name="Meyerdierks A."/>
            <person name="Storesund J.E."/>
            <person name="Kallscheuer N."/>
            <person name="Luecker S."/>
            <person name="Lage O.M."/>
            <person name="Pohl T."/>
            <person name="Merkel B.J."/>
            <person name="Hornburger P."/>
            <person name="Mueller R.-W."/>
            <person name="Bruemmer F."/>
            <person name="Labrenz M."/>
            <person name="Spormann A.M."/>
            <person name="Op Den Camp H."/>
            <person name="Overmann J."/>
            <person name="Amann R."/>
            <person name="Jetten M.S.M."/>
            <person name="Mascher T."/>
            <person name="Medema M.H."/>
            <person name="Devos D.P."/>
            <person name="Kaster A.-K."/>
            <person name="Ovreas L."/>
            <person name="Rohde M."/>
            <person name="Galperin M.Y."/>
            <person name="Jogler C."/>
        </authorList>
    </citation>
    <scope>NUCLEOTIDE SEQUENCE [LARGE SCALE GENOMIC DNA]</scope>
    <source>
        <strain evidence="6 7">CA13</strain>
    </source>
</reference>
<dbReference type="Gene3D" id="3.50.50.60">
    <property type="entry name" value="FAD/NAD(P)-binding domain"/>
    <property type="match status" value="1"/>
</dbReference>
<dbReference type="PRINTS" id="PR00368">
    <property type="entry name" value="FADPNR"/>
</dbReference>
<dbReference type="Pfam" id="PF03486">
    <property type="entry name" value="HI0933_like"/>
    <property type="match status" value="1"/>
</dbReference>
<dbReference type="Gene3D" id="2.40.30.10">
    <property type="entry name" value="Translation factors"/>
    <property type="match status" value="1"/>
</dbReference>
<evidence type="ECO:0000256" key="2">
    <source>
        <dbReference type="ARBA" id="ARBA00022630"/>
    </source>
</evidence>
<dbReference type="InterPro" id="IPR057661">
    <property type="entry name" value="RsdA/BaiN/AoA(So)_Rossmann"/>
</dbReference>
<dbReference type="NCBIfam" id="TIGR00275">
    <property type="entry name" value="aminoacetone oxidase family FAD-binding enzyme"/>
    <property type="match status" value="1"/>
</dbReference>
<name>A0A5C5Z5V3_9BACT</name>
<comment type="cofactor">
    <cofactor evidence="1">
        <name>FAD</name>
        <dbReference type="ChEBI" id="CHEBI:57692"/>
    </cofactor>
</comment>
<dbReference type="EMBL" id="SJPJ01000001">
    <property type="protein sequence ID" value="TWT82779.1"/>
    <property type="molecule type" value="Genomic_DNA"/>
</dbReference>
<dbReference type="SUPFAM" id="SSF160996">
    <property type="entry name" value="HI0933 insert domain-like"/>
    <property type="match status" value="1"/>
</dbReference>
<dbReference type="Proteomes" id="UP000315010">
    <property type="component" value="Unassembled WGS sequence"/>
</dbReference>
<feature type="domain" description="RsdA/BaiN/AoA(So)-like Rossmann fold-like" evidence="4">
    <location>
        <begin position="6"/>
        <end position="415"/>
    </location>
</feature>
<evidence type="ECO:0000256" key="1">
    <source>
        <dbReference type="ARBA" id="ARBA00001974"/>
    </source>
</evidence>
<comment type="caution">
    <text evidence="6">The sequence shown here is derived from an EMBL/GenBank/DDBJ whole genome shotgun (WGS) entry which is preliminary data.</text>
</comment>
<organism evidence="6 7">
    <name type="scientific">Novipirellula herctigrandis</name>
    <dbReference type="NCBI Taxonomy" id="2527986"/>
    <lineage>
        <taxon>Bacteria</taxon>
        <taxon>Pseudomonadati</taxon>
        <taxon>Planctomycetota</taxon>
        <taxon>Planctomycetia</taxon>
        <taxon>Pirellulales</taxon>
        <taxon>Pirellulaceae</taxon>
        <taxon>Novipirellula</taxon>
    </lineage>
</organism>
<dbReference type="PANTHER" id="PTHR42887">
    <property type="entry name" value="OS12G0638800 PROTEIN"/>
    <property type="match status" value="1"/>
</dbReference>
<dbReference type="SUPFAM" id="SSF51905">
    <property type="entry name" value="FAD/NAD(P)-binding domain"/>
    <property type="match status" value="1"/>
</dbReference>
<keyword evidence="3" id="KW-0274">FAD</keyword>
<dbReference type="InterPro" id="IPR055178">
    <property type="entry name" value="RsdA/BaiN/AoA(So)-like_dom"/>
</dbReference>
<gene>
    <name evidence="6" type="ORF">CA13_42420</name>
</gene>
<dbReference type="InterPro" id="IPR004792">
    <property type="entry name" value="BaiN-like"/>
</dbReference>
<feature type="domain" description="RsdA/BaiN/AoA(So)-like insert" evidence="5">
    <location>
        <begin position="192"/>
        <end position="363"/>
    </location>
</feature>
<evidence type="ECO:0000313" key="6">
    <source>
        <dbReference type="EMBL" id="TWT82779.1"/>
    </source>
</evidence>
<dbReference type="InterPro" id="IPR023166">
    <property type="entry name" value="BaiN-like_dom_sf"/>
</dbReference>
<proteinExistence type="predicted"/>
<protein>
    <submittedName>
        <fullName evidence="6">Putative FAD-binding dehydrogenase</fullName>
    </submittedName>
</protein>
<evidence type="ECO:0000259" key="5">
    <source>
        <dbReference type="Pfam" id="PF22780"/>
    </source>
</evidence>
<dbReference type="Pfam" id="PF22780">
    <property type="entry name" value="HI0933_like_1st"/>
    <property type="match status" value="1"/>
</dbReference>
<dbReference type="OrthoDB" id="9773233at2"/>
<evidence type="ECO:0000259" key="4">
    <source>
        <dbReference type="Pfam" id="PF03486"/>
    </source>
</evidence>
<evidence type="ECO:0000256" key="3">
    <source>
        <dbReference type="ARBA" id="ARBA00022827"/>
    </source>
</evidence>
<dbReference type="PRINTS" id="PR00411">
    <property type="entry name" value="PNDRDTASEI"/>
</dbReference>
<accession>A0A5C5Z5V3</accession>
<dbReference type="InterPro" id="IPR036188">
    <property type="entry name" value="FAD/NAD-bd_sf"/>
</dbReference>
<keyword evidence="7" id="KW-1185">Reference proteome</keyword>
<keyword evidence="2" id="KW-0285">Flavoprotein</keyword>